<protein>
    <submittedName>
        <fullName evidence="1">Uncharacterized protein</fullName>
    </submittedName>
</protein>
<organism evidence="1 2">
    <name type="scientific">Mycena metata</name>
    <dbReference type="NCBI Taxonomy" id="1033252"/>
    <lineage>
        <taxon>Eukaryota</taxon>
        <taxon>Fungi</taxon>
        <taxon>Dikarya</taxon>
        <taxon>Basidiomycota</taxon>
        <taxon>Agaricomycotina</taxon>
        <taxon>Agaricomycetes</taxon>
        <taxon>Agaricomycetidae</taxon>
        <taxon>Agaricales</taxon>
        <taxon>Marasmiineae</taxon>
        <taxon>Mycenaceae</taxon>
        <taxon>Mycena</taxon>
    </lineage>
</organism>
<keyword evidence="2" id="KW-1185">Reference proteome</keyword>
<proteinExistence type="predicted"/>
<sequence>MHSAITDILRELPFHGVNLPLPCPIPAYWMRHPNHLDFMCHPTQFGNGYPSDGGFIGKATESWGSWALHELPFYGVGLPPFAYELHCTGLGEHDFDLSIEGTFQVRRKSCGVLYDVACGFMFH</sequence>
<dbReference type="EMBL" id="JARKIB010000061">
    <property type="protein sequence ID" value="KAJ7751659.1"/>
    <property type="molecule type" value="Genomic_DNA"/>
</dbReference>
<gene>
    <name evidence="1" type="ORF">B0H16DRAFT_1724014</name>
</gene>
<evidence type="ECO:0000313" key="1">
    <source>
        <dbReference type="EMBL" id="KAJ7751659.1"/>
    </source>
</evidence>
<dbReference type="Proteomes" id="UP001215598">
    <property type="component" value="Unassembled WGS sequence"/>
</dbReference>
<evidence type="ECO:0000313" key="2">
    <source>
        <dbReference type="Proteomes" id="UP001215598"/>
    </source>
</evidence>
<accession>A0AAD7IW67</accession>
<comment type="caution">
    <text evidence="1">The sequence shown here is derived from an EMBL/GenBank/DDBJ whole genome shotgun (WGS) entry which is preliminary data.</text>
</comment>
<reference evidence="1" key="1">
    <citation type="submission" date="2023-03" db="EMBL/GenBank/DDBJ databases">
        <title>Massive genome expansion in bonnet fungi (Mycena s.s.) driven by repeated elements and novel gene families across ecological guilds.</title>
        <authorList>
            <consortium name="Lawrence Berkeley National Laboratory"/>
            <person name="Harder C.B."/>
            <person name="Miyauchi S."/>
            <person name="Viragh M."/>
            <person name="Kuo A."/>
            <person name="Thoen E."/>
            <person name="Andreopoulos B."/>
            <person name="Lu D."/>
            <person name="Skrede I."/>
            <person name="Drula E."/>
            <person name="Henrissat B."/>
            <person name="Morin E."/>
            <person name="Kohler A."/>
            <person name="Barry K."/>
            <person name="LaButti K."/>
            <person name="Morin E."/>
            <person name="Salamov A."/>
            <person name="Lipzen A."/>
            <person name="Mereny Z."/>
            <person name="Hegedus B."/>
            <person name="Baldrian P."/>
            <person name="Stursova M."/>
            <person name="Weitz H."/>
            <person name="Taylor A."/>
            <person name="Grigoriev I.V."/>
            <person name="Nagy L.G."/>
            <person name="Martin F."/>
            <person name="Kauserud H."/>
        </authorList>
    </citation>
    <scope>NUCLEOTIDE SEQUENCE</scope>
    <source>
        <strain evidence="1">CBHHK182m</strain>
    </source>
</reference>
<dbReference type="AlphaFoldDB" id="A0AAD7IW67"/>
<name>A0AAD7IW67_9AGAR</name>